<keyword evidence="2" id="KW-1185">Reference proteome</keyword>
<dbReference type="Proteomes" id="UP000316437">
    <property type="component" value="Unassembled WGS sequence"/>
</dbReference>
<name>A0A543ELK9_9FLAO</name>
<sequence>MPEEFDEHLVITKYKALINVNEKYIKSPLNSAYKICQKKLNLSDLKLLKKALHSNLDVKGICEGNIKPLLYSDIKNVDKDLANYLYIFCTYLYTEVLKLKPFIDLFGTIQSHYTEFSTANVLKSRRCPFCGSARMLNEYNTKKEAYDHFLPKEQYPFISIHFMNLFPMCHTCNSSYKSRKNPVDILKLGVQKKVFYPFLNYGKISFEVSISNLNLEIITPSEVTLNNTLIGNEDEIESWESIFGIQERHKSIYVGDGFNWFEEVRIATDEFGDTYDSYKTKLDNNYYSNENFMKLSLLEACEKIGLI</sequence>
<dbReference type="EMBL" id="VFPD01000001">
    <property type="protein sequence ID" value="TQM22463.1"/>
    <property type="molecule type" value="Genomic_DNA"/>
</dbReference>
<proteinExistence type="predicted"/>
<dbReference type="RefSeq" id="WP_142017329.1">
    <property type="nucleotide sequence ID" value="NZ_VFPD01000001.1"/>
</dbReference>
<evidence type="ECO:0000313" key="2">
    <source>
        <dbReference type="Proteomes" id="UP000316437"/>
    </source>
</evidence>
<evidence type="ECO:0008006" key="3">
    <source>
        <dbReference type="Google" id="ProtNLM"/>
    </source>
</evidence>
<dbReference type="AlphaFoldDB" id="A0A543ELK9"/>
<evidence type="ECO:0000313" key="1">
    <source>
        <dbReference type="EMBL" id="TQM22463.1"/>
    </source>
</evidence>
<organism evidence="1 2">
    <name type="scientific">Chryseobacterium aquifrigidense</name>
    <dbReference type="NCBI Taxonomy" id="558021"/>
    <lineage>
        <taxon>Bacteria</taxon>
        <taxon>Pseudomonadati</taxon>
        <taxon>Bacteroidota</taxon>
        <taxon>Flavobacteriia</taxon>
        <taxon>Flavobacteriales</taxon>
        <taxon>Weeksellaceae</taxon>
        <taxon>Chryseobacterium group</taxon>
        <taxon>Chryseobacterium</taxon>
    </lineage>
</organism>
<protein>
    <recommendedName>
        <fullName evidence="3">HNH endonuclease</fullName>
    </recommendedName>
</protein>
<dbReference type="Gene3D" id="1.10.30.50">
    <property type="match status" value="1"/>
</dbReference>
<accession>A0A543ELK9</accession>
<reference evidence="1 2" key="1">
    <citation type="submission" date="2019-06" db="EMBL/GenBank/DDBJ databases">
        <title>Sorghum-associated microbial communities from plants grown in Nebraska, USA.</title>
        <authorList>
            <person name="Schachtman D."/>
        </authorList>
    </citation>
    <scope>NUCLEOTIDE SEQUENCE [LARGE SCALE GENOMIC DNA]</scope>
    <source>
        <strain evidence="1 2">110</strain>
    </source>
</reference>
<gene>
    <name evidence="1" type="ORF">FB551_2176</name>
</gene>
<comment type="caution">
    <text evidence="1">The sequence shown here is derived from an EMBL/GenBank/DDBJ whole genome shotgun (WGS) entry which is preliminary data.</text>
</comment>